<reference evidence="2" key="1">
    <citation type="submission" date="2021-01" db="EMBL/GenBank/DDBJ databases">
        <authorList>
            <person name="Corre E."/>
            <person name="Pelletier E."/>
            <person name="Niang G."/>
            <person name="Scheremetjew M."/>
            <person name="Finn R."/>
            <person name="Kale V."/>
            <person name="Holt S."/>
            <person name="Cochrane G."/>
            <person name="Meng A."/>
            <person name="Brown T."/>
            <person name="Cohen L."/>
        </authorList>
    </citation>
    <scope>NUCLEOTIDE SEQUENCE</scope>
    <source>
        <strain evidence="2">GSBS06</strain>
    </source>
</reference>
<feature type="signal peptide" evidence="1">
    <location>
        <begin position="1"/>
        <end position="26"/>
    </location>
</feature>
<keyword evidence="1" id="KW-0732">Signal</keyword>
<evidence type="ECO:0000313" key="2">
    <source>
        <dbReference type="EMBL" id="CAE0447720.1"/>
    </source>
</evidence>
<feature type="chain" id="PRO_5031426324" evidence="1">
    <location>
        <begin position="27"/>
        <end position="151"/>
    </location>
</feature>
<protein>
    <submittedName>
        <fullName evidence="2">Uncharacterized protein</fullName>
    </submittedName>
</protein>
<proteinExistence type="predicted"/>
<dbReference type="EMBL" id="HBIN01022991">
    <property type="protein sequence ID" value="CAE0447720.1"/>
    <property type="molecule type" value="Transcribed_RNA"/>
</dbReference>
<name>A0A7S3PQY2_9STRA</name>
<sequence>MAFANTCLYAVAFAATFTLFLEGADAQYSGFTLADCADISTDAAGCVTQTQTDLGNVSDCNGFQGAFNDFGLCIAFACNATGSGFPESLCQGFRNEYNNQFRDDCSPGDCSSCSVSFSCTEPPPNPASTLLPSTLTVIFVAVTAASNYISL</sequence>
<dbReference type="AlphaFoldDB" id="A0A7S3PQY2"/>
<accession>A0A7S3PQY2</accession>
<evidence type="ECO:0000256" key="1">
    <source>
        <dbReference type="SAM" id="SignalP"/>
    </source>
</evidence>
<organism evidence="2">
    <name type="scientific">Aplanochytrium stocchinoi</name>
    <dbReference type="NCBI Taxonomy" id="215587"/>
    <lineage>
        <taxon>Eukaryota</taxon>
        <taxon>Sar</taxon>
        <taxon>Stramenopiles</taxon>
        <taxon>Bigyra</taxon>
        <taxon>Labyrinthulomycetes</taxon>
        <taxon>Thraustochytrida</taxon>
        <taxon>Thraustochytriidae</taxon>
        <taxon>Aplanochytrium</taxon>
    </lineage>
</organism>
<gene>
    <name evidence="2" type="ORF">ASTO00021_LOCUS17683</name>
</gene>